<organism evidence="1 2">
    <name type="scientific">Collybiopsis luxurians FD-317 M1</name>
    <dbReference type="NCBI Taxonomy" id="944289"/>
    <lineage>
        <taxon>Eukaryota</taxon>
        <taxon>Fungi</taxon>
        <taxon>Dikarya</taxon>
        <taxon>Basidiomycota</taxon>
        <taxon>Agaricomycotina</taxon>
        <taxon>Agaricomycetes</taxon>
        <taxon>Agaricomycetidae</taxon>
        <taxon>Agaricales</taxon>
        <taxon>Marasmiineae</taxon>
        <taxon>Omphalotaceae</taxon>
        <taxon>Collybiopsis</taxon>
        <taxon>Collybiopsis luxurians</taxon>
    </lineage>
</organism>
<reference evidence="1 2" key="1">
    <citation type="submission" date="2014-04" db="EMBL/GenBank/DDBJ databases">
        <title>Evolutionary Origins and Diversification of the Mycorrhizal Mutualists.</title>
        <authorList>
            <consortium name="DOE Joint Genome Institute"/>
            <consortium name="Mycorrhizal Genomics Consortium"/>
            <person name="Kohler A."/>
            <person name="Kuo A."/>
            <person name="Nagy L.G."/>
            <person name="Floudas D."/>
            <person name="Copeland A."/>
            <person name="Barry K.W."/>
            <person name="Cichocki N."/>
            <person name="Veneault-Fourrey C."/>
            <person name="LaButti K."/>
            <person name="Lindquist E.A."/>
            <person name="Lipzen A."/>
            <person name="Lundell T."/>
            <person name="Morin E."/>
            <person name="Murat C."/>
            <person name="Riley R."/>
            <person name="Ohm R."/>
            <person name="Sun H."/>
            <person name="Tunlid A."/>
            <person name="Henrissat B."/>
            <person name="Grigoriev I.V."/>
            <person name="Hibbett D.S."/>
            <person name="Martin F."/>
        </authorList>
    </citation>
    <scope>NUCLEOTIDE SEQUENCE [LARGE SCALE GENOMIC DNA]</scope>
    <source>
        <strain evidence="1 2">FD-317 M1</strain>
    </source>
</reference>
<evidence type="ECO:0000313" key="2">
    <source>
        <dbReference type="Proteomes" id="UP000053593"/>
    </source>
</evidence>
<sequence length="252" mass="28229">MKVEDSLAVPEIESCRSSIISKANRLSWRGSHSFLAQGTRIGQVAGQPLRSRQLFYFDSVSVCSMLSFEVEGTVHSNTNILCPSAMLFRHIQRRLFQVFFSLLVFEPVCAFSSLVKQNPVPCGRKILGAAGLSRDLLSVPGLDILSMKGPLDNVTNWLLHADVIHPISGGYQFRLLNTETFIAYQKGMAMGSTLSVDSPIPYLKFPVRAEDFVPGTFLNLRPWWSWTIDRDFQNSHKLPVSFSAFPSKPHIH</sequence>
<evidence type="ECO:0000313" key="1">
    <source>
        <dbReference type="EMBL" id="KIK53588.1"/>
    </source>
</evidence>
<dbReference type="EMBL" id="KN834827">
    <property type="protein sequence ID" value="KIK53588.1"/>
    <property type="molecule type" value="Genomic_DNA"/>
</dbReference>
<keyword evidence="2" id="KW-1185">Reference proteome</keyword>
<protein>
    <submittedName>
        <fullName evidence="1">Uncharacterized protein</fullName>
    </submittedName>
</protein>
<dbReference type="HOGENOM" id="CLU_1102891_0_0_1"/>
<gene>
    <name evidence="1" type="ORF">GYMLUDRAFT_63641</name>
</gene>
<name>A0A0D0CF70_9AGAR</name>
<dbReference type="AlphaFoldDB" id="A0A0D0CF70"/>
<dbReference type="Proteomes" id="UP000053593">
    <property type="component" value="Unassembled WGS sequence"/>
</dbReference>
<accession>A0A0D0CF70</accession>
<proteinExistence type="predicted"/>